<feature type="region of interest" description="Disordered" evidence="1">
    <location>
        <begin position="1"/>
        <end position="51"/>
    </location>
</feature>
<dbReference type="FunCoup" id="A0A067MPE7">
    <property type="interactions" value="83"/>
</dbReference>
<evidence type="ECO:0008006" key="4">
    <source>
        <dbReference type="Google" id="ProtNLM"/>
    </source>
</evidence>
<dbReference type="GO" id="GO:0098703">
    <property type="term" value="P:calcium ion import across plasma membrane"/>
    <property type="evidence" value="ECO:0007669"/>
    <property type="project" value="InterPro"/>
</dbReference>
<proteinExistence type="predicted"/>
<evidence type="ECO:0000256" key="1">
    <source>
        <dbReference type="SAM" id="MobiDB-lite"/>
    </source>
</evidence>
<accession>A0A067MPE7</accession>
<dbReference type="HOGENOM" id="CLU_045143_0_0_1"/>
<dbReference type="GO" id="GO:0005262">
    <property type="term" value="F:calcium channel activity"/>
    <property type="evidence" value="ECO:0007669"/>
    <property type="project" value="InterPro"/>
</dbReference>
<name>A0A067MPE7_BOTB1</name>
<evidence type="ECO:0000313" key="2">
    <source>
        <dbReference type="EMBL" id="KDQ17414.1"/>
    </source>
</evidence>
<dbReference type="InParanoid" id="A0A067MPE7"/>
<feature type="compositionally biased region" description="Basic and acidic residues" evidence="1">
    <location>
        <begin position="27"/>
        <end position="49"/>
    </location>
</feature>
<dbReference type="EMBL" id="KL198024">
    <property type="protein sequence ID" value="KDQ17414.1"/>
    <property type="molecule type" value="Genomic_DNA"/>
</dbReference>
<dbReference type="AlphaFoldDB" id="A0A067MPE7"/>
<reference evidence="3" key="1">
    <citation type="journal article" date="2014" name="Proc. Natl. Acad. Sci. U.S.A.">
        <title>Extensive sampling of basidiomycete genomes demonstrates inadequacy of the white-rot/brown-rot paradigm for wood decay fungi.</title>
        <authorList>
            <person name="Riley R."/>
            <person name="Salamov A.A."/>
            <person name="Brown D.W."/>
            <person name="Nagy L.G."/>
            <person name="Floudas D."/>
            <person name="Held B.W."/>
            <person name="Levasseur A."/>
            <person name="Lombard V."/>
            <person name="Morin E."/>
            <person name="Otillar R."/>
            <person name="Lindquist E.A."/>
            <person name="Sun H."/>
            <person name="LaButti K.M."/>
            <person name="Schmutz J."/>
            <person name="Jabbour D."/>
            <person name="Luo H."/>
            <person name="Baker S.E."/>
            <person name="Pisabarro A.G."/>
            <person name="Walton J.D."/>
            <person name="Blanchette R.A."/>
            <person name="Henrissat B."/>
            <person name="Martin F."/>
            <person name="Cullen D."/>
            <person name="Hibbett D.S."/>
            <person name="Grigoriev I.V."/>
        </authorList>
    </citation>
    <scope>NUCLEOTIDE SEQUENCE [LARGE SCALE GENOMIC DNA]</scope>
    <source>
        <strain evidence="3">FD-172 SS1</strain>
    </source>
</reference>
<dbReference type="InterPro" id="IPR024338">
    <property type="entry name" value="MID1/Yam8"/>
</dbReference>
<sequence>MWATNSGESRTYQKRGTGNRSALINADEMRGCGKRKVEMSSDTRGRPLDTTELPLSLGAAAWTGSTPAGGLLAAWSQDQNQPISLTLEIGLSHLDPIREPVPNTLLLGDTTSNQAIFFSPVFAQVQSNNLTYPNYTLPAGNLSSPAIPSNPPNDTLLLIPTASLPVSLTHSACAIKNVSTGFQAQASFLINRSSVLRDANGWRAQWFVEGLTSFTNYTAFIIKEDGISTSGPLNFLTKSAAFPCPLVHSLPYCPQIAYAVPLPPPPLPLTSYISTTVPTNVSAPLISSLTNFTTSLLSFPCGRDVYSPLRTCADCQTSYRNWACAVSFPRCGENSIPASVPDSVPRPALLSHPPKDAPRATGYNPLDVAYNELLPCIENCQAVLRDCPAMLGWACPVMDGNANMTYGVGYVDSMDGGIQQGWTGAAQDEFGWVWCNSAGA</sequence>
<gene>
    <name evidence="2" type="ORF">BOTBODRAFT_53511</name>
</gene>
<feature type="compositionally biased region" description="Polar residues" evidence="1">
    <location>
        <begin position="1"/>
        <end position="22"/>
    </location>
</feature>
<keyword evidence="3" id="KW-1185">Reference proteome</keyword>
<evidence type="ECO:0000313" key="3">
    <source>
        <dbReference type="Proteomes" id="UP000027195"/>
    </source>
</evidence>
<dbReference type="Pfam" id="PF12929">
    <property type="entry name" value="Mid1"/>
    <property type="match status" value="1"/>
</dbReference>
<organism evidence="2 3">
    <name type="scientific">Botryobasidium botryosum (strain FD-172 SS1)</name>
    <dbReference type="NCBI Taxonomy" id="930990"/>
    <lineage>
        <taxon>Eukaryota</taxon>
        <taxon>Fungi</taxon>
        <taxon>Dikarya</taxon>
        <taxon>Basidiomycota</taxon>
        <taxon>Agaricomycotina</taxon>
        <taxon>Agaricomycetes</taxon>
        <taxon>Cantharellales</taxon>
        <taxon>Botryobasidiaceae</taxon>
        <taxon>Botryobasidium</taxon>
    </lineage>
</organism>
<dbReference type="OrthoDB" id="5405745at2759"/>
<dbReference type="PANTHER" id="PTHR39142">
    <property type="entry name" value="MID1P"/>
    <property type="match status" value="1"/>
</dbReference>
<dbReference type="STRING" id="930990.A0A067MPE7"/>
<dbReference type="Proteomes" id="UP000027195">
    <property type="component" value="Unassembled WGS sequence"/>
</dbReference>
<protein>
    <recommendedName>
        <fullName evidence="4">FZ domain-containing protein</fullName>
    </recommendedName>
</protein>
<dbReference type="PANTHER" id="PTHR39142:SF1">
    <property type="entry name" value="AEL197CP"/>
    <property type="match status" value="1"/>
</dbReference>